<dbReference type="STRING" id="70996.SE18_24135"/>
<dbReference type="EMBL" id="LGKP01000040">
    <property type="protein sequence ID" value="KPL80162.1"/>
    <property type="molecule type" value="Genomic_DNA"/>
</dbReference>
<keyword evidence="3" id="KW-1185">Reference proteome</keyword>
<dbReference type="PATRIC" id="fig|70996.4.peg.4946"/>
<comment type="caution">
    <text evidence="2">The sequence shown here is derived from an EMBL/GenBank/DDBJ whole genome shotgun (WGS) entry which is preliminary data.</text>
</comment>
<dbReference type="Proteomes" id="UP000050277">
    <property type="component" value="Unassembled WGS sequence"/>
</dbReference>
<dbReference type="PROSITE" id="PS50801">
    <property type="entry name" value="STAS"/>
    <property type="match status" value="1"/>
</dbReference>
<protein>
    <submittedName>
        <fullName evidence="2">Anti-sigma factor antagonist</fullName>
    </submittedName>
</protein>
<proteinExistence type="predicted"/>
<organism evidence="2 3">
    <name type="scientific">Herpetosiphon geysericola</name>
    <dbReference type="NCBI Taxonomy" id="70996"/>
    <lineage>
        <taxon>Bacteria</taxon>
        <taxon>Bacillati</taxon>
        <taxon>Chloroflexota</taxon>
        <taxon>Chloroflexia</taxon>
        <taxon>Herpetosiphonales</taxon>
        <taxon>Herpetosiphonaceae</taxon>
        <taxon>Herpetosiphon</taxon>
    </lineage>
</organism>
<dbReference type="GO" id="GO:0043856">
    <property type="term" value="F:anti-sigma factor antagonist activity"/>
    <property type="evidence" value="ECO:0007669"/>
    <property type="project" value="TreeGrafter"/>
</dbReference>
<reference evidence="2 3" key="1">
    <citation type="submission" date="2015-07" db="EMBL/GenBank/DDBJ databases">
        <title>Whole genome sequence of Herpetosiphon geysericola DSM 7119.</title>
        <authorList>
            <person name="Hemp J."/>
            <person name="Ward L.M."/>
            <person name="Pace L.A."/>
            <person name="Fischer W.W."/>
        </authorList>
    </citation>
    <scope>NUCLEOTIDE SEQUENCE [LARGE SCALE GENOMIC DNA]</scope>
    <source>
        <strain evidence="2 3">DSM 7119</strain>
    </source>
</reference>
<dbReference type="InterPro" id="IPR002645">
    <property type="entry name" value="STAS_dom"/>
</dbReference>
<dbReference type="InterPro" id="IPR036513">
    <property type="entry name" value="STAS_dom_sf"/>
</dbReference>
<dbReference type="Gene3D" id="3.30.750.24">
    <property type="entry name" value="STAS domain"/>
    <property type="match status" value="1"/>
</dbReference>
<dbReference type="CDD" id="cd07043">
    <property type="entry name" value="STAS_anti-anti-sigma_factors"/>
    <property type="match status" value="1"/>
</dbReference>
<evidence type="ECO:0000313" key="3">
    <source>
        <dbReference type="Proteomes" id="UP000050277"/>
    </source>
</evidence>
<name>A0A0N8GP81_9CHLR</name>
<evidence type="ECO:0000313" key="2">
    <source>
        <dbReference type="EMBL" id="KPL80162.1"/>
    </source>
</evidence>
<gene>
    <name evidence="2" type="ORF">SE18_24135</name>
</gene>
<dbReference type="OrthoDB" id="160117at2"/>
<feature type="domain" description="STAS" evidence="1">
    <location>
        <begin position="46"/>
        <end position="121"/>
    </location>
</feature>
<dbReference type="PANTHER" id="PTHR33495">
    <property type="entry name" value="ANTI-SIGMA FACTOR ANTAGONIST TM_1081-RELATED-RELATED"/>
    <property type="match status" value="1"/>
</dbReference>
<dbReference type="Pfam" id="PF01740">
    <property type="entry name" value="STAS"/>
    <property type="match status" value="1"/>
</dbReference>
<evidence type="ECO:0000259" key="1">
    <source>
        <dbReference type="PROSITE" id="PS50801"/>
    </source>
</evidence>
<dbReference type="AlphaFoldDB" id="A0A0N8GP81"/>
<dbReference type="SUPFAM" id="SSF52091">
    <property type="entry name" value="SpoIIaa-like"/>
    <property type="match status" value="1"/>
</dbReference>
<dbReference type="RefSeq" id="WP_054537035.1">
    <property type="nucleotide sequence ID" value="NZ_LGKP01000040.1"/>
</dbReference>
<sequence>MSDVQSVIRREEWDDVVLLHILTNSVDAVSAAAIEHACTHMKPITVLDFADVAFINSAGISVLLKFVVAARKNGYKVFCLHVSPHHQKIFKMVEMTRFMPVIEEQDLAAYTNTQQSSISNS</sequence>
<dbReference type="PANTHER" id="PTHR33495:SF2">
    <property type="entry name" value="ANTI-SIGMA FACTOR ANTAGONIST TM_1081-RELATED"/>
    <property type="match status" value="1"/>
</dbReference>
<accession>A0A0N8GP81</accession>